<dbReference type="SUPFAM" id="SSF63829">
    <property type="entry name" value="Calcium-dependent phosphotriesterase"/>
    <property type="match status" value="1"/>
</dbReference>
<dbReference type="EMBL" id="CM000612">
    <property type="protein sequence ID" value="EEC47972.1"/>
    <property type="molecule type" value="Genomic_DNA"/>
</dbReference>
<dbReference type="eggNOG" id="ENOG502SPKY">
    <property type="taxonomic scope" value="Eukaryota"/>
</dbReference>
<dbReference type="AlphaFoldDB" id="B7FZV3"/>
<evidence type="ECO:0000256" key="1">
    <source>
        <dbReference type="SAM" id="MobiDB-lite"/>
    </source>
</evidence>
<feature type="transmembrane region" description="Helical" evidence="2">
    <location>
        <begin position="12"/>
        <end position="33"/>
    </location>
</feature>
<evidence type="ECO:0000313" key="4">
    <source>
        <dbReference type="Proteomes" id="UP000000759"/>
    </source>
</evidence>
<dbReference type="PaxDb" id="2850-Phatr46044"/>
<dbReference type="InParanoid" id="B7FZV3"/>
<dbReference type="InterPro" id="IPR011042">
    <property type="entry name" value="6-blade_b-propeller_TolB-like"/>
</dbReference>
<proteinExistence type="predicted"/>
<keyword evidence="2" id="KW-1133">Transmembrane helix</keyword>
<reference evidence="4" key="2">
    <citation type="submission" date="2008-08" db="EMBL/GenBank/DDBJ databases">
        <authorList>
            <consortium name="Diatom Consortium"/>
            <person name="Grigoriev I."/>
            <person name="Grimwood J."/>
            <person name="Kuo A."/>
            <person name="Otillar R.P."/>
            <person name="Salamov A."/>
            <person name="Detter J.C."/>
            <person name="Lindquist E."/>
            <person name="Shapiro H."/>
            <person name="Lucas S."/>
            <person name="Glavina del Rio T."/>
            <person name="Pitluck S."/>
            <person name="Rokhsar D."/>
            <person name="Bowler C."/>
        </authorList>
    </citation>
    <scope>GENOME REANNOTATION</scope>
    <source>
        <strain evidence="4">CCAP 1055/1</strain>
    </source>
</reference>
<reference evidence="3 4" key="1">
    <citation type="journal article" date="2008" name="Nature">
        <title>The Phaeodactylum genome reveals the evolutionary history of diatom genomes.</title>
        <authorList>
            <person name="Bowler C."/>
            <person name="Allen A.E."/>
            <person name="Badger J.H."/>
            <person name="Grimwood J."/>
            <person name="Jabbari K."/>
            <person name="Kuo A."/>
            <person name="Maheswari U."/>
            <person name="Martens C."/>
            <person name="Maumus F."/>
            <person name="Otillar R.P."/>
            <person name="Rayko E."/>
            <person name="Salamov A."/>
            <person name="Vandepoele K."/>
            <person name="Beszteri B."/>
            <person name="Gruber A."/>
            <person name="Heijde M."/>
            <person name="Katinka M."/>
            <person name="Mock T."/>
            <person name="Valentin K."/>
            <person name="Verret F."/>
            <person name="Berges J.A."/>
            <person name="Brownlee C."/>
            <person name="Cadoret J.P."/>
            <person name="Chiovitti A."/>
            <person name="Choi C.J."/>
            <person name="Coesel S."/>
            <person name="De Martino A."/>
            <person name="Detter J.C."/>
            <person name="Durkin C."/>
            <person name="Falciatore A."/>
            <person name="Fournet J."/>
            <person name="Haruta M."/>
            <person name="Huysman M.J."/>
            <person name="Jenkins B.D."/>
            <person name="Jiroutova K."/>
            <person name="Jorgensen R.E."/>
            <person name="Joubert Y."/>
            <person name="Kaplan A."/>
            <person name="Kroger N."/>
            <person name="Kroth P.G."/>
            <person name="La Roche J."/>
            <person name="Lindquist E."/>
            <person name="Lommer M."/>
            <person name="Martin-Jezequel V."/>
            <person name="Lopez P.J."/>
            <person name="Lucas S."/>
            <person name="Mangogna M."/>
            <person name="McGinnis K."/>
            <person name="Medlin L.K."/>
            <person name="Montsant A."/>
            <person name="Oudot-Le Secq M.P."/>
            <person name="Napoli C."/>
            <person name="Obornik M."/>
            <person name="Parker M.S."/>
            <person name="Petit J.L."/>
            <person name="Porcel B.M."/>
            <person name="Poulsen N."/>
            <person name="Robison M."/>
            <person name="Rychlewski L."/>
            <person name="Rynearson T.A."/>
            <person name="Schmutz J."/>
            <person name="Shapiro H."/>
            <person name="Siaut M."/>
            <person name="Stanley M."/>
            <person name="Sussman M.R."/>
            <person name="Taylor A.R."/>
            <person name="Vardi A."/>
            <person name="von Dassow P."/>
            <person name="Vyverman W."/>
            <person name="Willis A."/>
            <person name="Wyrwicz L.S."/>
            <person name="Rokhsar D.S."/>
            <person name="Weissenbach J."/>
            <person name="Armbrust E.V."/>
            <person name="Green B.R."/>
            <person name="Van de Peer Y."/>
            <person name="Grigoriev I.V."/>
        </authorList>
    </citation>
    <scope>NUCLEOTIDE SEQUENCE [LARGE SCALE GENOMIC DNA]</scope>
    <source>
        <strain evidence="3 4">CCAP 1055/1</strain>
    </source>
</reference>
<dbReference type="Proteomes" id="UP000000759">
    <property type="component" value="Chromosome 9"/>
</dbReference>
<evidence type="ECO:0000256" key="2">
    <source>
        <dbReference type="SAM" id="Phobius"/>
    </source>
</evidence>
<evidence type="ECO:0000313" key="3">
    <source>
        <dbReference type="EMBL" id="EEC47972.1"/>
    </source>
</evidence>
<sequence length="498" mass="54083">MTASTLSPKGRIGLPLASAWCIVFLPALSYFLATRILQLGGRSSGVRTSSTFRPDESITGKILRLHASDATHACRVLARDVLFVSKESTSCAPHTDTVALQYGLQTVQDSGLQQVVATIWRHDSELGRGYLLLSDAANNGRIWRWEVGGGPIAIGKTLHLDHAGCRSGQYRPCSNSTAAVAVGEPVGSGGMAIDFRSKEHAAEGSLVVAEWGEGRVVRLEPHTGARTPLIIQVPDVCELDDNKLDNNTNHHQTTIRSLANRRIEHPTSLVFTPFGDLLVTDYVAACQTSVLIQLNHAVHVKPLESLPQSREAHSWSAVAASDGLAPPRIKYATAGRLGNVAIAPDWTFAYVPAHHNDRVTLLKFQLTPQDDDHDTDDLTDNHEKREAKDQPRIAGVRTEPEIALDLTQHVVWANQEPGHIAVSQSGYIFWAIGTNVLVVDVANQSVLASFAIPDTPTSLTLGEDGFLYIATKQTLLRIKTRAKPVKIPVNLVVRPNMA</sequence>
<keyword evidence="2" id="KW-0812">Transmembrane</keyword>
<feature type="compositionally biased region" description="Basic and acidic residues" evidence="1">
    <location>
        <begin position="379"/>
        <end position="391"/>
    </location>
</feature>
<dbReference type="Gene3D" id="2.120.10.30">
    <property type="entry name" value="TolB, C-terminal domain"/>
    <property type="match status" value="1"/>
</dbReference>
<dbReference type="HOGENOM" id="CLU_548018_0_0_1"/>
<feature type="region of interest" description="Disordered" evidence="1">
    <location>
        <begin position="370"/>
        <end position="394"/>
    </location>
</feature>
<accession>B7FZV3</accession>
<dbReference type="KEGG" id="pti:PHATRDRAFT_46044"/>
<gene>
    <name evidence="3" type="ORF">PHATRDRAFT_46044</name>
</gene>
<dbReference type="OrthoDB" id="186217at2759"/>
<organism evidence="3 4">
    <name type="scientific">Phaeodactylum tricornutum (strain CCAP 1055/1)</name>
    <dbReference type="NCBI Taxonomy" id="556484"/>
    <lineage>
        <taxon>Eukaryota</taxon>
        <taxon>Sar</taxon>
        <taxon>Stramenopiles</taxon>
        <taxon>Ochrophyta</taxon>
        <taxon>Bacillariophyta</taxon>
        <taxon>Bacillariophyceae</taxon>
        <taxon>Bacillariophycidae</taxon>
        <taxon>Naviculales</taxon>
        <taxon>Phaeodactylaceae</taxon>
        <taxon>Phaeodactylum</taxon>
    </lineage>
</organism>
<keyword evidence="2" id="KW-0472">Membrane</keyword>
<dbReference type="OMA" id="GRIWRWE"/>
<name>B7FZV3_PHATC</name>
<protein>
    <submittedName>
        <fullName evidence="3">Uncharacterized protein</fullName>
    </submittedName>
</protein>
<dbReference type="GeneID" id="7201528"/>
<dbReference type="RefSeq" id="XP_002180564.1">
    <property type="nucleotide sequence ID" value="XM_002180528.1"/>
</dbReference>
<keyword evidence="4" id="KW-1185">Reference proteome</keyword>